<sequence>MDKKFAMLVMAVICAASVVGGATFAWFTSEVESAGSVIVTGDLALDVERVHDNPGEGLTYVFDNIQPGDRAGNWGTTPGMTELSWIVTNEGSIDGKLKMKIDDVEGALGMQIRPQYWVRNHAEGGWKWESGEITEGNIATINLGPGETARLNVTWAFGWPNGDTVINDYQGKSVNFDVVFDLQQSK</sequence>
<proteinExistence type="predicted"/>
<dbReference type="Pfam" id="PF12389">
    <property type="entry name" value="Peptidase_M73"/>
    <property type="match status" value="1"/>
</dbReference>
<dbReference type="EMBL" id="CP159485">
    <property type="protein sequence ID" value="XCI27843.1"/>
    <property type="molecule type" value="Genomic_DNA"/>
</dbReference>
<evidence type="ECO:0000313" key="1">
    <source>
        <dbReference type="EMBL" id="XCI27843.1"/>
    </source>
</evidence>
<protein>
    <submittedName>
        <fullName evidence="1">TasA family protein</fullName>
    </submittedName>
</protein>
<dbReference type="AlphaFoldDB" id="A0AAU8HQR4"/>
<dbReference type="RefSeq" id="WP_353892420.1">
    <property type="nucleotide sequence ID" value="NZ_CP159485.1"/>
</dbReference>
<reference evidence="1" key="2">
    <citation type="submission" date="2024-06" db="EMBL/GenBank/DDBJ databases">
        <authorList>
            <person name="Petrova K.O."/>
            <person name="Toshchakov S.V."/>
            <person name="Boltjanskaja Y.V."/>
            <person name="Kevbrin V.V."/>
        </authorList>
    </citation>
    <scope>NUCLEOTIDE SEQUENCE</scope>
    <source>
        <strain evidence="1">Z-710</strain>
    </source>
</reference>
<reference evidence="1" key="1">
    <citation type="journal article" date="2018" name="Antonie Van Leeuwenhoek">
        <title>Proteinivorax hydrogeniformans sp. nov., an anaerobic, haloalkaliphilic bacterium fermenting proteinaceous compounds with high hydrogen production.</title>
        <authorList>
            <person name="Boltyanskaya Y."/>
            <person name="Detkova E."/>
            <person name="Pimenov N."/>
            <person name="Kevbrin V."/>
        </authorList>
    </citation>
    <scope>NUCLEOTIDE SEQUENCE</scope>
    <source>
        <strain evidence="1">Z-710</strain>
    </source>
</reference>
<accession>A0AAU8HQR4</accession>
<gene>
    <name evidence="1" type="ORF">PRVXH_001767</name>
</gene>
<dbReference type="InterPro" id="IPR023833">
    <property type="entry name" value="Signal_pept_SipW-depend-type"/>
</dbReference>
<organism evidence="1">
    <name type="scientific">Proteinivorax hydrogeniformans</name>
    <dbReference type="NCBI Taxonomy" id="1826727"/>
    <lineage>
        <taxon>Bacteria</taxon>
        <taxon>Bacillati</taxon>
        <taxon>Bacillota</taxon>
        <taxon>Clostridia</taxon>
        <taxon>Eubacteriales</taxon>
        <taxon>Proteinivoracaceae</taxon>
        <taxon>Proteinivorax</taxon>
    </lineage>
</organism>
<name>A0AAU8HQR4_9FIRM</name>
<dbReference type="NCBIfam" id="TIGR04088">
    <property type="entry name" value="cognate_SipW"/>
    <property type="match status" value="1"/>
</dbReference>
<dbReference type="InterPro" id="IPR022121">
    <property type="entry name" value="Peptidase_M73_camelysin"/>
</dbReference>